<organism evidence="7 8">
    <name type="scientific">Marinospirillum alkaliphilum DSM 21637</name>
    <dbReference type="NCBI Taxonomy" id="1122209"/>
    <lineage>
        <taxon>Bacteria</taxon>
        <taxon>Pseudomonadati</taxon>
        <taxon>Pseudomonadota</taxon>
        <taxon>Gammaproteobacteria</taxon>
        <taxon>Oceanospirillales</taxon>
        <taxon>Oceanospirillaceae</taxon>
        <taxon>Marinospirillum</taxon>
    </lineage>
</organism>
<dbReference type="PANTHER" id="PTHR30480:SF13">
    <property type="entry name" value="BETA-HEXOSAMINIDASE"/>
    <property type="match status" value="1"/>
</dbReference>
<dbReference type="InterPro" id="IPR050226">
    <property type="entry name" value="NagZ_Beta-hexosaminidase"/>
</dbReference>
<dbReference type="EMBL" id="FPJW01000001">
    <property type="protein sequence ID" value="SFX07933.1"/>
    <property type="molecule type" value="Genomic_DNA"/>
</dbReference>
<comment type="catalytic activity">
    <reaction evidence="1">
        <text>Hydrolysis of terminal non-reducing N-acetyl-D-hexosamine residues in N-acetyl-beta-D-hexosaminides.</text>
        <dbReference type="EC" id="3.2.1.52"/>
    </reaction>
</comment>
<evidence type="ECO:0000256" key="2">
    <source>
        <dbReference type="ARBA" id="ARBA00005336"/>
    </source>
</evidence>
<name>A0A1K1U6A6_9GAMM</name>
<dbReference type="GO" id="GO:0004563">
    <property type="term" value="F:beta-N-acetylhexosaminidase activity"/>
    <property type="evidence" value="ECO:0007669"/>
    <property type="project" value="UniProtKB-EC"/>
</dbReference>
<dbReference type="Pfam" id="PF00933">
    <property type="entry name" value="Glyco_hydro_3"/>
    <property type="match status" value="1"/>
</dbReference>
<evidence type="ECO:0000256" key="4">
    <source>
        <dbReference type="ARBA" id="ARBA00022801"/>
    </source>
</evidence>
<dbReference type="EC" id="3.2.1.52" evidence="3"/>
<evidence type="ECO:0000313" key="8">
    <source>
        <dbReference type="Proteomes" id="UP000182350"/>
    </source>
</evidence>
<dbReference type="PROSITE" id="PS00775">
    <property type="entry name" value="GLYCOSYL_HYDROL_F3"/>
    <property type="match status" value="1"/>
</dbReference>
<keyword evidence="4" id="KW-0378">Hydrolase</keyword>
<accession>A0A1K1U6A6</accession>
<protein>
    <recommendedName>
        <fullName evidence="3">beta-N-acetylhexosaminidase</fullName>
        <ecNumber evidence="3">3.2.1.52</ecNumber>
    </recommendedName>
</protein>
<dbReference type="AlphaFoldDB" id="A0A1K1U6A6"/>
<evidence type="ECO:0000256" key="5">
    <source>
        <dbReference type="ARBA" id="ARBA00023295"/>
    </source>
</evidence>
<dbReference type="InterPro" id="IPR017853">
    <property type="entry name" value="GH"/>
</dbReference>
<dbReference type="STRING" id="1122209.SAMN02745752_00457"/>
<reference evidence="7 8" key="1">
    <citation type="submission" date="2016-11" db="EMBL/GenBank/DDBJ databases">
        <authorList>
            <person name="Jaros S."/>
            <person name="Januszkiewicz K."/>
            <person name="Wedrychowicz H."/>
        </authorList>
    </citation>
    <scope>NUCLEOTIDE SEQUENCE [LARGE SCALE GENOMIC DNA]</scope>
    <source>
        <strain evidence="7 8">DSM 21637</strain>
    </source>
</reference>
<comment type="similarity">
    <text evidence="2">Belongs to the glycosyl hydrolase 3 family.</text>
</comment>
<evidence type="ECO:0000256" key="1">
    <source>
        <dbReference type="ARBA" id="ARBA00001231"/>
    </source>
</evidence>
<dbReference type="NCBIfam" id="NF003740">
    <property type="entry name" value="PRK05337.1"/>
    <property type="match status" value="1"/>
</dbReference>
<keyword evidence="5" id="KW-0326">Glycosidase</keyword>
<evidence type="ECO:0000313" key="7">
    <source>
        <dbReference type="EMBL" id="SFX07933.1"/>
    </source>
</evidence>
<evidence type="ECO:0000259" key="6">
    <source>
        <dbReference type="Pfam" id="PF00933"/>
    </source>
</evidence>
<gene>
    <name evidence="7" type="ORF">SAMN02745752_00457</name>
</gene>
<keyword evidence="8" id="KW-1185">Reference proteome</keyword>
<sequence length="340" mass="36515">MLDLEGPQLTDDERLLLQREAVGGVILFARNIINREQVEHLTAEICSLRPELLLAVDQEGGRVQRLKEGFTRLPAMRQLGCLYDLDASAALEAARLMGQLMAAEVIDVGLDISFAPVLDLDYGQSEVIGDRAFASDTGTLIRLAEAFIDGMHRAGMAATGKHYPGHGHVAGDSHTCLPVDHRSMQQIRDTCLKPFVALAPRLQGIMPAHVIYTALDDRPAGFSRPWLDLLRKELKFSGMVFSDDLTMAGAGAAGDFAQRAEAALSAGCDQVLVCNDRAAALQVLEWLESSNAGCCEAASGLKANPPTGGDWLASPEALLARQLAGLLVDKELQAALHLLV</sequence>
<dbReference type="InterPro" id="IPR036962">
    <property type="entry name" value="Glyco_hydro_3_N_sf"/>
</dbReference>
<dbReference type="InterPro" id="IPR019800">
    <property type="entry name" value="Glyco_hydro_3_AS"/>
</dbReference>
<dbReference type="Proteomes" id="UP000182350">
    <property type="component" value="Unassembled WGS sequence"/>
</dbReference>
<dbReference type="Gene3D" id="3.20.20.300">
    <property type="entry name" value="Glycoside hydrolase, family 3, N-terminal domain"/>
    <property type="match status" value="1"/>
</dbReference>
<dbReference type="PANTHER" id="PTHR30480">
    <property type="entry name" value="BETA-HEXOSAMINIDASE-RELATED"/>
    <property type="match status" value="1"/>
</dbReference>
<dbReference type="InterPro" id="IPR001764">
    <property type="entry name" value="Glyco_hydro_3_N"/>
</dbReference>
<evidence type="ECO:0000256" key="3">
    <source>
        <dbReference type="ARBA" id="ARBA00012663"/>
    </source>
</evidence>
<dbReference type="GO" id="GO:0005975">
    <property type="term" value="P:carbohydrate metabolic process"/>
    <property type="evidence" value="ECO:0007669"/>
    <property type="project" value="InterPro"/>
</dbReference>
<dbReference type="SUPFAM" id="SSF51445">
    <property type="entry name" value="(Trans)glycosidases"/>
    <property type="match status" value="1"/>
</dbReference>
<dbReference type="GO" id="GO:0009254">
    <property type="term" value="P:peptidoglycan turnover"/>
    <property type="evidence" value="ECO:0007669"/>
    <property type="project" value="TreeGrafter"/>
</dbReference>
<feature type="domain" description="Glycoside hydrolase family 3 N-terminal" evidence="6">
    <location>
        <begin position="9"/>
        <end position="285"/>
    </location>
</feature>
<proteinExistence type="inferred from homology"/>